<gene>
    <name evidence="1" type="ordered locus">Aazo_2164</name>
</gene>
<sequence>MWDFYGHNTITLEPIQDVMENYVDNFHYTKLVGDLILNRILGYKDNEVPADFGVLVTKENLEFHLAKIRADRGEWVKIHPNELYLVESLQIKFVEELKKQNKRTLHIVS</sequence>
<name>D7DX03_NOSA0</name>
<dbReference type="HOGENOM" id="CLU_2181142_0_0_3"/>
<dbReference type="eggNOG" id="ENOG502Z7SS">
    <property type="taxonomic scope" value="Bacteria"/>
</dbReference>
<evidence type="ECO:0000313" key="2">
    <source>
        <dbReference type="Proteomes" id="UP000001511"/>
    </source>
</evidence>
<keyword evidence="2" id="KW-1185">Reference proteome</keyword>
<dbReference type="KEGG" id="naz:Aazo_2164"/>
<dbReference type="RefSeq" id="WP_013191193.1">
    <property type="nucleotide sequence ID" value="NC_014248.1"/>
</dbReference>
<dbReference type="Proteomes" id="UP000001511">
    <property type="component" value="Chromosome"/>
</dbReference>
<evidence type="ECO:0000313" key="1">
    <source>
        <dbReference type="EMBL" id="ADI64176.1"/>
    </source>
</evidence>
<proteinExistence type="predicted"/>
<protein>
    <submittedName>
        <fullName evidence="1">Uncharacterized protein</fullName>
    </submittedName>
</protein>
<dbReference type="STRING" id="551115.Aazo_2164"/>
<organism evidence="1 2">
    <name type="scientific">Nostoc azollae (strain 0708)</name>
    <name type="common">Anabaena azollae (strain 0708)</name>
    <dbReference type="NCBI Taxonomy" id="551115"/>
    <lineage>
        <taxon>Bacteria</taxon>
        <taxon>Bacillati</taxon>
        <taxon>Cyanobacteriota</taxon>
        <taxon>Cyanophyceae</taxon>
        <taxon>Nostocales</taxon>
        <taxon>Nostocaceae</taxon>
        <taxon>Trichormus</taxon>
    </lineage>
</organism>
<dbReference type="AlphaFoldDB" id="D7DX03"/>
<accession>D7DX03</accession>
<dbReference type="OrthoDB" id="5349052at2"/>
<reference evidence="1 2" key="1">
    <citation type="journal article" date="2010" name="PLoS ONE">
        <title>Genome erosion in a nitrogen-fixing vertically transmitted endosymbiotic multicellular cyanobacterium.</title>
        <authorList>
            <person name="Ran L."/>
            <person name="Larsson J."/>
            <person name="Vigil-Stenman T."/>
            <person name="Nylander J.A."/>
            <person name="Ininbergs K."/>
            <person name="Zheng W.W."/>
            <person name="Lapidus A."/>
            <person name="Lowry S."/>
            <person name="Haselkorn R."/>
            <person name="Bergman B."/>
        </authorList>
    </citation>
    <scope>NUCLEOTIDE SEQUENCE [LARGE SCALE GENOMIC DNA]</scope>
    <source>
        <strain evidence="1 2">0708</strain>
    </source>
</reference>
<dbReference type="EMBL" id="CP002059">
    <property type="protein sequence ID" value="ADI64176.1"/>
    <property type="molecule type" value="Genomic_DNA"/>
</dbReference>